<reference evidence="2" key="1">
    <citation type="submission" date="2018-05" db="EMBL/GenBank/DDBJ databases">
        <authorList>
            <person name="Lanie J.A."/>
            <person name="Ng W.-L."/>
            <person name="Kazmierczak K.M."/>
            <person name="Andrzejewski T.M."/>
            <person name="Davidsen T.M."/>
            <person name="Wayne K.J."/>
            <person name="Tettelin H."/>
            <person name="Glass J.I."/>
            <person name="Rusch D."/>
            <person name="Podicherti R."/>
            <person name="Tsui H.-C.T."/>
            <person name="Winkler M.E."/>
        </authorList>
    </citation>
    <scope>NUCLEOTIDE SEQUENCE</scope>
</reference>
<sequence>MSLNYNLILDKILLDLLPLTKIEIQKGNKIFGAIILNKEDYSTISVGTNNEIINPLYHGEIISINNFFGNKVNLNPRDYLFISSHEPCSLCLSAITWSGFDNFIFLFPYEDTKNSFNIPHDLKILEEVFNIKKGKYNQNNMYWKSYSIMQEISRLPEETRSLLNIKIKKIKEIYINLSILYQKNKSKNKIPLN</sequence>
<feature type="domain" description="CMP/dCMP-type deaminase" evidence="1">
    <location>
        <begin position="14"/>
        <end position="129"/>
    </location>
</feature>
<dbReference type="InterPro" id="IPR002125">
    <property type="entry name" value="CMP_dCMP_dom"/>
</dbReference>
<accession>A0A382GYJ9</accession>
<protein>
    <recommendedName>
        <fullName evidence="1">CMP/dCMP-type deaminase domain-containing protein</fullName>
    </recommendedName>
</protein>
<organism evidence="2">
    <name type="scientific">marine metagenome</name>
    <dbReference type="NCBI Taxonomy" id="408172"/>
    <lineage>
        <taxon>unclassified sequences</taxon>
        <taxon>metagenomes</taxon>
        <taxon>ecological metagenomes</taxon>
    </lineage>
</organism>
<dbReference type="PROSITE" id="PS51747">
    <property type="entry name" value="CYT_DCMP_DEAMINASES_2"/>
    <property type="match status" value="1"/>
</dbReference>
<dbReference type="SUPFAM" id="SSF53927">
    <property type="entry name" value="Cytidine deaminase-like"/>
    <property type="match status" value="1"/>
</dbReference>
<dbReference type="Gene3D" id="3.40.140.10">
    <property type="entry name" value="Cytidine Deaminase, domain 2"/>
    <property type="match status" value="1"/>
</dbReference>
<evidence type="ECO:0000259" key="1">
    <source>
        <dbReference type="PROSITE" id="PS51747"/>
    </source>
</evidence>
<dbReference type="Pfam" id="PF00383">
    <property type="entry name" value="dCMP_cyt_deam_1"/>
    <property type="match status" value="1"/>
</dbReference>
<evidence type="ECO:0000313" key="2">
    <source>
        <dbReference type="EMBL" id="SVB79915.1"/>
    </source>
</evidence>
<dbReference type="InterPro" id="IPR016193">
    <property type="entry name" value="Cytidine_deaminase-like"/>
</dbReference>
<name>A0A382GYJ9_9ZZZZ</name>
<proteinExistence type="predicted"/>
<gene>
    <name evidence="2" type="ORF">METZ01_LOCUS232769</name>
</gene>
<dbReference type="GO" id="GO:0003824">
    <property type="term" value="F:catalytic activity"/>
    <property type="evidence" value="ECO:0007669"/>
    <property type="project" value="InterPro"/>
</dbReference>
<dbReference type="AlphaFoldDB" id="A0A382GYJ9"/>
<dbReference type="EMBL" id="UINC01058065">
    <property type="protein sequence ID" value="SVB79915.1"/>
    <property type="molecule type" value="Genomic_DNA"/>
</dbReference>